<dbReference type="GO" id="GO:0008146">
    <property type="term" value="F:sulfotransferase activity"/>
    <property type="evidence" value="ECO:0007669"/>
    <property type="project" value="InterPro"/>
</dbReference>
<dbReference type="SUPFAM" id="SSF52540">
    <property type="entry name" value="P-loop containing nucleoside triphosphate hydrolases"/>
    <property type="match status" value="1"/>
</dbReference>
<evidence type="ECO:0000259" key="3">
    <source>
        <dbReference type="Pfam" id="PF00685"/>
    </source>
</evidence>
<dbReference type="PANTHER" id="PTHR10605">
    <property type="entry name" value="HEPARAN SULFATE SULFOTRANSFERASE"/>
    <property type="match status" value="1"/>
</dbReference>
<dbReference type="Gene3D" id="3.40.50.300">
    <property type="entry name" value="P-loop containing nucleotide triphosphate hydrolases"/>
    <property type="match status" value="1"/>
</dbReference>
<name>D5BWS0_NITHN</name>
<evidence type="ECO:0000313" key="5">
    <source>
        <dbReference type="Proteomes" id="UP000001844"/>
    </source>
</evidence>
<dbReference type="HOGENOM" id="CLU_017703_1_0_6"/>
<dbReference type="eggNOG" id="COG4424">
    <property type="taxonomic scope" value="Bacteria"/>
</dbReference>
<dbReference type="Proteomes" id="UP000001844">
    <property type="component" value="Chromosome"/>
</dbReference>
<evidence type="ECO:0000256" key="1">
    <source>
        <dbReference type="ARBA" id="ARBA00022679"/>
    </source>
</evidence>
<gene>
    <name evidence="4" type="ordered locus">Nhal_0618</name>
</gene>
<dbReference type="EMBL" id="CP001798">
    <property type="protein sequence ID" value="ADE13801.1"/>
    <property type="molecule type" value="Genomic_DNA"/>
</dbReference>
<accession>D5BWS0</accession>
<feature type="domain" description="Sulfotransferase" evidence="3">
    <location>
        <begin position="16"/>
        <end position="217"/>
    </location>
</feature>
<evidence type="ECO:0000256" key="2">
    <source>
        <dbReference type="ARBA" id="ARBA00023180"/>
    </source>
</evidence>
<keyword evidence="5" id="KW-1185">Reference proteome</keyword>
<evidence type="ECO:0000313" key="4">
    <source>
        <dbReference type="EMBL" id="ADE13801.1"/>
    </source>
</evidence>
<sequence>MSLKHHPMQEKVRIPNLFIIGAPKCGTTALSHYLAGHPMIFMAEQSGIKEPNFFNKDLALSHLPQKIRDWEAYLGLFVSAPENVIYMGDASVLYLYSKCAVPEILDNCEQPRFIVSLRNPIELAQSLHNQRAKHGIEILDFEQAWHLQDKRKQGKCLPHEFIDVDLLQYGEVVKLGAQIQRLFQLVPREFIYVILYDDFSSRPDVCYRKLLAWLNLPDDGRMKFPRLNTYVGGYRWMWLEQSLRALRSVRQALGLPGGIGIHHTINRFNVINRKQPLSKAFREQLAHHFRDDVRLLEKLLGRDLSHWNI</sequence>
<reference evidence="5" key="1">
    <citation type="submission" date="2010-04" db="EMBL/GenBank/DDBJ databases">
        <title>Complete genome sequence of Nitrosococcus halophilus Nc4, a salt-adapted, aerobic obligate ammonia-oxidizing sulfur purple bacterium.</title>
        <authorList>
            <consortium name="US DOE Joint Genome Institute"/>
            <person name="Campbell M.A."/>
            <person name="Malfatti S.A."/>
            <person name="Chain P.S.G."/>
            <person name="Heidelberg J.F."/>
            <person name="Ward B.B."/>
            <person name="Klotz M.G."/>
        </authorList>
    </citation>
    <scope>NUCLEOTIDE SEQUENCE [LARGE SCALE GENOMIC DNA]</scope>
    <source>
        <strain evidence="5">Nc4</strain>
    </source>
</reference>
<dbReference type="InterPro" id="IPR000863">
    <property type="entry name" value="Sulfotransferase_dom"/>
</dbReference>
<dbReference type="KEGG" id="nhl:Nhal_0618"/>
<protein>
    <recommendedName>
        <fullName evidence="3">Sulfotransferase domain-containing protein</fullName>
    </recommendedName>
</protein>
<dbReference type="OrthoDB" id="9075305at2"/>
<dbReference type="InterPro" id="IPR037359">
    <property type="entry name" value="NST/OST"/>
</dbReference>
<dbReference type="AlphaFoldDB" id="D5BWS0"/>
<dbReference type="InterPro" id="IPR027417">
    <property type="entry name" value="P-loop_NTPase"/>
</dbReference>
<organism evidence="4 5">
    <name type="scientific">Nitrosococcus halophilus (strain Nc4)</name>
    <dbReference type="NCBI Taxonomy" id="472759"/>
    <lineage>
        <taxon>Bacteria</taxon>
        <taxon>Pseudomonadati</taxon>
        <taxon>Pseudomonadota</taxon>
        <taxon>Gammaproteobacteria</taxon>
        <taxon>Chromatiales</taxon>
        <taxon>Chromatiaceae</taxon>
        <taxon>Nitrosococcus</taxon>
    </lineage>
</organism>
<keyword evidence="2" id="KW-0325">Glycoprotein</keyword>
<dbReference type="Pfam" id="PF00685">
    <property type="entry name" value="Sulfotransfer_1"/>
    <property type="match status" value="1"/>
</dbReference>
<dbReference type="STRING" id="472759.Nhal_0618"/>
<proteinExistence type="predicted"/>
<dbReference type="PANTHER" id="PTHR10605:SF56">
    <property type="entry name" value="BIFUNCTIONAL HEPARAN SULFATE N-DEACETYLASE_N-SULFOTRANSFERASE"/>
    <property type="match status" value="1"/>
</dbReference>
<keyword evidence="1" id="KW-0808">Transferase</keyword>